<evidence type="ECO:0000256" key="7">
    <source>
        <dbReference type="ARBA" id="ARBA00032230"/>
    </source>
</evidence>
<evidence type="ECO:0000256" key="8">
    <source>
        <dbReference type="RuleBase" id="RU361154"/>
    </source>
</evidence>
<protein>
    <recommendedName>
        <fullName evidence="4 8">Beta-galactosidase</fullName>
        <ecNumber evidence="3 8">3.2.1.23</ecNumber>
    </recommendedName>
    <alternativeName>
        <fullName evidence="7 8">Lactase</fullName>
    </alternativeName>
</protein>
<comment type="catalytic activity">
    <reaction evidence="1 8">
        <text>Hydrolysis of terminal non-reducing beta-D-galactose residues in beta-D-galactosides.</text>
        <dbReference type="EC" id="3.2.1.23"/>
    </reaction>
</comment>
<dbReference type="PROSITE" id="PS00608">
    <property type="entry name" value="GLYCOSYL_HYDROL_F2_2"/>
    <property type="match status" value="1"/>
</dbReference>
<proteinExistence type="inferred from homology"/>
<dbReference type="GO" id="GO:0004565">
    <property type="term" value="F:beta-galactosidase activity"/>
    <property type="evidence" value="ECO:0007669"/>
    <property type="project" value="UniProtKB-EC"/>
</dbReference>
<dbReference type="InterPro" id="IPR006103">
    <property type="entry name" value="Glyco_hydro_2_cat"/>
</dbReference>
<dbReference type="InterPro" id="IPR004199">
    <property type="entry name" value="B-gal_small/dom_5"/>
</dbReference>
<dbReference type="AlphaFoldDB" id="A0A1M5A0I4"/>
<dbReference type="InterPro" id="IPR008979">
    <property type="entry name" value="Galactose-bd-like_sf"/>
</dbReference>
<evidence type="ECO:0000259" key="9">
    <source>
        <dbReference type="SMART" id="SM01038"/>
    </source>
</evidence>
<evidence type="ECO:0000256" key="1">
    <source>
        <dbReference type="ARBA" id="ARBA00001412"/>
    </source>
</evidence>
<dbReference type="OrthoDB" id="9762066at2"/>
<dbReference type="PANTHER" id="PTHR46323">
    <property type="entry name" value="BETA-GALACTOSIDASE"/>
    <property type="match status" value="1"/>
</dbReference>
<dbReference type="GO" id="GO:0005990">
    <property type="term" value="P:lactose catabolic process"/>
    <property type="evidence" value="ECO:0007669"/>
    <property type="project" value="TreeGrafter"/>
</dbReference>
<dbReference type="InterPro" id="IPR014718">
    <property type="entry name" value="GH-type_carb-bd"/>
</dbReference>
<dbReference type="Gene3D" id="3.20.20.80">
    <property type="entry name" value="Glycosidases"/>
    <property type="match status" value="1"/>
</dbReference>
<keyword evidence="11" id="KW-1185">Reference proteome</keyword>
<evidence type="ECO:0000256" key="6">
    <source>
        <dbReference type="ARBA" id="ARBA00023295"/>
    </source>
</evidence>
<dbReference type="InterPro" id="IPR013783">
    <property type="entry name" value="Ig-like_fold"/>
</dbReference>
<keyword evidence="6 8" id="KW-0326">Glycosidase</keyword>
<dbReference type="InterPro" id="IPR006102">
    <property type="entry name" value="Ig-like_GH2"/>
</dbReference>
<name>A0A1M5A0I4_9THEO</name>
<dbReference type="RefSeq" id="WP_073343571.1">
    <property type="nucleotide sequence ID" value="NZ_FQVH01000015.1"/>
</dbReference>
<dbReference type="SUPFAM" id="SSF51445">
    <property type="entry name" value="(Trans)glycosidases"/>
    <property type="match status" value="1"/>
</dbReference>
<dbReference type="SUPFAM" id="SSF74650">
    <property type="entry name" value="Galactose mutarotase-like"/>
    <property type="match status" value="1"/>
</dbReference>
<dbReference type="Gene3D" id="2.60.40.10">
    <property type="entry name" value="Immunoglobulins"/>
    <property type="match status" value="2"/>
</dbReference>
<sequence length="1040" mass="118903">MNSYSSKLKKNHWEDQHVLHINREPMHSPWGAYSSLADAITCNRKISKYVSVLDGTWKFKLVNSPEDVPEGFYKEDYDTSGWDDIVVPGNWELQGFGYPIYTNVIYPFSQDNRDLNPPFVPKDNPTGCYVTRFIVPENWSGREIFINFESVESAFYLWVNGEMVGYSQDSKLSAEFNITDYVRIGTNTLAVQVMRWCDGSYLEDQDYWHLSGIQRSVILYSKPRVHIRDFKVFALLDDLYQDGKLVAYCYVNKVKGYENYRVRARLFGPSGDEVIPAFEAKISSETPMYDRREFTPEAGAALLTAGVKSPLKWTAENPNLYTLVFALVDPEGNEVDFESCRVGFRRIEISEDGVIKLNGKRLIIRGVDRHEHHPENGRALTEERMRQEIIAMKRLNFNAVRTSHYPNSPIWYDLCDELGIYLVDETNLETHGIQGQLSKDPEWACAYLDRAMRMVLRDKNHPSILFWSLGNESGAGMNHAAMAGWIRAYDPYRLVQYESGDPGPAISDIRAPMYPPLSWVADVMADTKDRRPMVMCEYAYSKSNSNGNFKDFWDYVDKYPRFQGGFVWDWIDKAITKYTEDGTKYWAYGGDFGEPVVDPVKDMCLNGVVLPDLTPKPGAYEIKKIQAPVQVKDLDVLKGRFVVYNKYIDSDLKHLYIKWQVTENGIEIQSGVIEPPDIPPEGSGELIVPFDLPAAKPGAEYFVNLSFCLNRDMPWADKGYEIYSEQFVLPLKAPYKKPTVFYAPCTSKKLNITEDELHYEIQGEDFTVSFDKIHGIIVSYRLNGENIINSGARENYFRAPTGIDEATGGASSIAEDWYAAGLDRLVRKVEKVECYKANENRAHVEVTSYLCTDGLNDGIMSLMRYTIYSDGTIVIENAVDASKNLPILPRIGVTFTLPAKFDRLKWFGRGPHENYPDRKLSAHVGLYESTVDQQHFPYIVPVECGGKEDVRWLSLTDQTGKGIIIEGFNLLHFDVHRNSVEDYAKAKHTIELKPRDEIYLNIDHIHSGLGGDNGWSKCIHEQYQVKPGRYQYSFAIKPLW</sequence>
<dbReference type="SMART" id="SM01038">
    <property type="entry name" value="Bgal_small_N"/>
    <property type="match status" value="1"/>
</dbReference>
<dbReference type="PROSITE" id="PS00719">
    <property type="entry name" value="GLYCOSYL_HYDROL_F2_1"/>
    <property type="match status" value="1"/>
</dbReference>
<dbReference type="InterPro" id="IPR050347">
    <property type="entry name" value="Bact_Beta-galactosidase"/>
</dbReference>
<dbReference type="Gene3D" id="2.60.120.260">
    <property type="entry name" value="Galactose-binding domain-like"/>
    <property type="match status" value="1"/>
</dbReference>
<dbReference type="Pfam" id="PF02836">
    <property type="entry name" value="Glyco_hydro_2_C"/>
    <property type="match status" value="1"/>
</dbReference>
<dbReference type="EC" id="3.2.1.23" evidence="3 8"/>
<dbReference type="InterPro" id="IPR006101">
    <property type="entry name" value="Glyco_hydro_2"/>
</dbReference>
<evidence type="ECO:0000256" key="3">
    <source>
        <dbReference type="ARBA" id="ARBA00012756"/>
    </source>
</evidence>
<keyword evidence="5 8" id="KW-0378">Hydrolase</keyword>
<dbReference type="Proteomes" id="UP000184088">
    <property type="component" value="Unassembled WGS sequence"/>
</dbReference>
<dbReference type="InterPro" id="IPR006104">
    <property type="entry name" value="Glyco_hydro_2_N"/>
</dbReference>
<dbReference type="EMBL" id="FQVH01000015">
    <property type="protein sequence ID" value="SHF23734.1"/>
    <property type="molecule type" value="Genomic_DNA"/>
</dbReference>
<dbReference type="Pfam" id="PF00703">
    <property type="entry name" value="Glyco_hydro_2"/>
    <property type="match status" value="1"/>
</dbReference>
<dbReference type="Pfam" id="PF02837">
    <property type="entry name" value="Glyco_hydro_2_N"/>
    <property type="match status" value="1"/>
</dbReference>
<evidence type="ECO:0000256" key="4">
    <source>
        <dbReference type="ARBA" id="ARBA00013303"/>
    </source>
</evidence>
<dbReference type="GO" id="GO:0009341">
    <property type="term" value="C:beta-galactosidase complex"/>
    <property type="evidence" value="ECO:0007669"/>
    <property type="project" value="InterPro"/>
</dbReference>
<evidence type="ECO:0000256" key="5">
    <source>
        <dbReference type="ARBA" id="ARBA00022801"/>
    </source>
</evidence>
<evidence type="ECO:0000256" key="2">
    <source>
        <dbReference type="ARBA" id="ARBA00007401"/>
    </source>
</evidence>
<dbReference type="PANTHER" id="PTHR46323:SF2">
    <property type="entry name" value="BETA-GALACTOSIDASE"/>
    <property type="match status" value="1"/>
</dbReference>
<feature type="domain" description="Beta galactosidase small chain/" evidence="9">
    <location>
        <begin position="760"/>
        <end position="1037"/>
    </location>
</feature>
<comment type="similarity">
    <text evidence="2 8">Belongs to the glycosyl hydrolase 2 family.</text>
</comment>
<dbReference type="InterPro" id="IPR036156">
    <property type="entry name" value="Beta-gal/glucu_dom_sf"/>
</dbReference>
<dbReference type="Pfam" id="PF02929">
    <property type="entry name" value="Bgal_small_N"/>
    <property type="match status" value="1"/>
</dbReference>
<dbReference type="InterPro" id="IPR032312">
    <property type="entry name" value="LacZ_4"/>
</dbReference>
<gene>
    <name evidence="10" type="ORF">SAMN02746089_01536</name>
</gene>
<accession>A0A1M5A0I4</accession>
<organism evidence="10 11">
    <name type="scientific">Caldanaerobius fijiensis DSM 17918</name>
    <dbReference type="NCBI Taxonomy" id="1121256"/>
    <lineage>
        <taxon>Bacteria</taxon>
        <taxon>Bacillati</taxon>
        <taxon>Bacillota</taxon>
        <taxon>Clostridia</taxon>
        <taxon>Thermoanaerobacterales</taxon>
        <taxon>Thermoanaerobacteraceae</taxon>
        <taxon>Caldanaerobius</taxon>
    </lineage>
</organism>
<dbReference type="InterPro" id="IPR023230">
    <property type="entry name" value="Glyco_hydro_2_CS"/>
</dbReference>
<dbReference type="Pfam" id="PF16353">
    <property type="entry name" value="LacZ_4"/>
    <property type="match status" value="1"/>
</dbReference>
<dbReference type="InterPro" id="IPR011013">
    <property type="entry name" value="Gal_mutarotase_sf_dom"/>
</dbReference>
<dbReference type="STRING" id="1121256.SAMN02746089_01536"/>
<dbReference type="GO" id="GO:0030246">
    <property type="term" value="F:carbohydrate binding"/>
    <property type="evidence" value="ECO:0007669"/>
    <property type="project" value="InterPro"/>
</dbReference>
<evidence type="ECO:0000313" key="10">
    <source>
        <dbReference type="EMBL" id="SHF23734.1"/>
    </source>
</evidence>
<dbReference type="SUPFAM" id="SSF49785">
    <property type="entry name" value="Galactose-binding domain-like"/>
    <property type="match status" value="1"/>
</dbReference>
<dbReference type="PRINTS" id="PR00132">
    <property type="entry name" value="GLHYDRLASE2"/>
</dbReference>
<dbReference type="InterPro" id="IPR017853">
    <property type="entry name" value="GH"/>
</dbReference>
<dbReference type="SUPFAM" id="SSF49303">
    <property type="entry name" value="beta-Galactosidase/glucuronidase domain"/>
    <property type="match status" value="2"/>
</dbReference>
<reference evidence="10 11" key="1">
    <citation type="submission" date="2016-11" db="EMBL/GenBank/DDBJ databases">
        <authorList>
            <person name="Jaros S."/>
            <person name="Januszkiewicz K."/>
            <person name="Wedrychowicz H."/>
        </authorList>
    </citation>
    <scope>NUCLEOTIDE SEQUENCE [LARGE SCALE GENOMIC DNA]</scope>
    <source>
        <strain evidence="10 11">DSM 17918</strain>
    </source>
</reference>
<evidence type="ECO:0000313" key="11">
    <source>
        <dbReference type="Proteomes" id="UP000184088"/>
    </source>
</evidence>
<dbReference type="InterPro" id="IPR023232">
    <property type="entry name" value="Glyco_hydro_2_AS"/>
</dbReference>
<dbReference type="Gene3D" id="2.70.98.10">
    <property type="match status" value="1"/>
</dbReference>